<dbReference type="EMBL" id="LKEJ01000046">
    <property type="protein sequence ID" value="KTB70182.1"/>
    <property type="molecule type" value="Genomic_DNA"/>
</dbReference>
<protein>
    <submittedName>
        <fullName evidence="2">Uncharacterized protein</fullName>
    </submittedName>
</protein>
<proteinExistence type="predicted"/>
<evidence type="ECO:0000256" key="1">
    <source>
        <dbReference type="SAM" id="Phobius"/>
    </source>
</evidence>
<sequence>MPVTYLHNMLVRIEMFCVVIPTNFVSVLLALYLSLAGGPVGIFFAFLYAGPTLLAGLCLAQLFRCFEGESERGLRAPLCIGAFVTLVLGLFQKNYLDLYKISGDSLLWLMVIGCLTAVAVHWLFLFCFSFRMPRRNVLRKLPNHL</sequence>
<feature type="transmembrane region" description="Helical" evidence="1">
    <location>
        <begin position="41"/>
        <end position="62"/>
    </location>
</feature>
<keyword evidence="1" id="KW-0812">Transmembrane</keyword>
<keyword evidence="1" id="KW-0472">Membrane</keyword>
<keyword evidence="1" id="KW-1133">Transmembrane helix</keyword>
<dbReference type="AlphaFoldDB" id="A0A0W0IAN5"/>
<evidence type="ECO:0000313" key="3">
    <source>
        <dbReference type="Proteomes" id="UP000053048"/>
    </source>
</evidence>
<accession>A0A0W0IAN5</accession>
<dbReference type="Proteomes" id="UP000053048">
    <property type="component" value="Unassembled WGS sequence"/>
</dbReference>
<keyword evidence="3" id="KW-1185">Reference proteome</keyword>
<gene>
    <name evidence="2" type="ORF">AO067_02425</name>
</gene>
<feature type="transmembrane region" description="Helical" evidence="1">
    <location>
        <begin position="12"/>
        <end position="35"/>
    </location>
</feature>
<name>A0A0W0IAN5_PSEVI</name>
<reference evidence="2 3" key="1">
    <citation type="submission" date="2015-09" db="EMBL/GenBank/DDBJ databases">
        <title>Genome sequence of ICMP 13104.</title>
        <authorList>
            <person name="Visnovsky S."/>
            <person name="Lu A."/>
            <person name="Panda P."/>
            <person name="Pitman A."/>
        </authorList>
    </citation>
    <scope>NUCLEOTIDE SEQUENCE [LARGE SCALE GENOMIC DNA]</scope>
    <source>
        <strain evidence="2 3">ICMP 13104</strain>
    </source>
</reference>
<feature type="transmembrane region" description="Helical" evidence="1">
    <location>
        <begin position="74"/>
        <end position="91"/>
    </location>
</feature>
<evidence type="ECO:0000313" key="2">
    <source>
        <dbReference type="EMBL" id="KTB70182.1"/>
    </source>
</evidence>
<comment type="caution">
    <text evidence="2">The sequence shown here is derived from an EMBL/GenBank/DDBJ whole genome shotgun (WGS) entry which is preliminary data.</text>
</comment>
<feature type="transmembrane region" description="Helical" evidence="1">
    <location>
        <begin position="106"/>
        <end position="130"/>
    </location>
</feature>
<organism evidence="2 3">
    <name type="scientific">Pseudomonas viridiflava ICMP 13104</name>
    <dbReference type="NCBI Taxonomy" id="1198305"/>
    <lineage>
        <taxon>Bacteria</taxon>
        <taxon>Pseudomonadati</taxon>
        <taxon>Pseudomonadota</taxon>
        <taxon>Gammaproteobacteria</taxon>
        <taxon>Pseudomonadales</taxon>
        <taxon>Pseudomonadaceae</taxon>
        <taxon>Pseudomonas</taxon>
    </lineage>
</organism>